<dbReference type="PANTHER" id="PTHR33741">
    <property type="entry name" value="TRANSMEMBRANE PROTEIN DDB_G0269096-RELATED"/>
    <property type="match status" value="1"/>
</dbReference>
<feature type="domain" description="HPP transmembrane region" evidence="2">
    <location>
        <begin position="17"/>
        <end position="166"/>
    </location>
</feature>
<dbReference type="RefSeq" id="WP_093517999.1">
    <property type="nucleotide sequence ID" value="NZ_FOSK01000003.1"/>
</dbReference>
<feature type="transmembrane region" description="Helical" evidence="1">
    <location>
        <begin position="137"/>
        <end position="157"/>
    </location>
</feature>
<evidence type="ECO:0000259" key="2">
    <source>
        <dbReference type="Pfam" id="PF04982"/>
    </source>
</evidence>
<gene>
    <name evidence="3" type="ORF">SAMN04488518_10362</name>
</gene>
<feature type="transmembrane region" description="Helical" evidence="1">
    <location>
        <begin position="47"/>
        <end position="64"/>
    </location>
</feature>
<name>A0A1I3XPA0_9HYPH</name>
<dbReference type="Proteomes" id="UP000199598">
    <property type="component" value="Unassembled WGS sequence"/>
</dbReference>
<keyword evidence="1" id="KW-0812">Transmembrane</keyword>
<sequence>MAQFENIFRSSGNPLPAKHPLSHILVGGLGGIVAIAILALMDGSLEAALLLGSFGASCVLIFGFPEAPFSQPRNIIAGHGLSSFVGLLLLTLFGPTWWALALAAGLAIALMMATRTVHPPAGSNPVIIFLAQPGWDFLLFPTLTGAVLLVIVAWVFLKLSKRSAYPAYWW</sequence>
<keyword evidence="1" id="KW-0472">Membrane</keyword>
<evidence type="ECO:0000313" key="4">
    <source>
        <dbReference type="Proteomes" id="UP000199598"/>
    </source>
</evidence>
<organism evidence="3 4">
    <name type="scientific">Pseudovibrio ascidiaceicola</name>
    <dbReference type="NCBI Taxonomy" id="285279"/>
    <lineage>
        <taxon>Bacteria</taxon>
        <taxon>Pseudomonadati</taxon>
        <taxon>Pseudomonadota</taxon>
        <taxon>Alphaproteobacteria</taxon>
        <taxon>Hyphomicrobiales</taxon>
        <taxon>Stappiaceae</taxon>
        <taxon>Pseudovibrio</taxon>
    </lineage>
</organism>
<accession>A0A1I3XPA0</accession>
<dbReference type="PANTHER" id="PTHR33741:SF5">
    <property type="entry name" value="TRANSMEMBRANE PROTEIN DDB_G0269096-RELATED"/>
    <property type="match status" value="1"/>
</dbReference>
<proteinExistence type="predicted"/>
<comment type="caution">
    <text evidence="3">The sequence shown here is derived from an EMBL/GenBank/DDBJ whole genome shotgun (WGS) entry which is preliminary data.</text>
</comment>
<dbReference type="InterPro" id="IPR058581">
    <property type="entry name" value="TM_HPP"/>
</dbReference>
<keyword evidence="1" id="KW-1133">Transmembrane helix</keyword>
<evidence type="ECO:0000256" key="1">
    <source>
        <dbReference type="SAM" id="Phobius"/>
    </source>
</evidence>
<reference evidence="3 4" key="1">
    <citation type="submission" date="2016-10" db="EMBL/GenBank/DDBJ databases">
        <authorList>
            <person name="Varghese N."/>
            <person name="Submissions S."/>
        </authorList>
    </citation>
    <scope>NUCLEOTIDE SEQUENCE [LARGE SCALE GENOMIC DNA]</scope>
    <source>
        <strain evidence="3 4">DSM 16392</strain>
    </source>
</reference>
<feature type="transmembrane region" description="Helical" evidence="1">
    <location>
        <begin position="20"/>
        <end position="40"/>
    </location>
</feature>
<keyword evidence="4" id="KW-1185">Reference proteome</keyword>
<dbReference type="EMBL" id="FOSK01000003">
    <property type="protein sequence ID" value="SFK21382.1"/>
    <property type="molecule type" value="Genomic_DNA"/>
</dbReference>
<evidence type="ECO:0000313" key="3">
    <source>
        <dbReference type="EMBL" id="SFK21382.1"/>
    </source>
</evidence>
<dbReference type="Pfam" id="PF04982">
    <property type="entry name" value="TM_HPP"/>
    <property type="match status" value="1"/>
</dbReference>
<dbReference type="InterPro" id="IPR007065">
    <property type="entry name" value="HPP"/>
</dbReference>
<protein>
    <submittedName>
        <fullName evidence="3">HPP family protein</fullName>
    </submittedName>
</protein>